<dbReference type="PRINTS" id="PR01873">
    <property type="entry name" value="CYTCOXIDASE4"/>
</dbReference>
<feature type="transmembrane region" description="Helical" evidence="9">
    <location>
        <begin position="57"/>
        <end position="75"/>
    </location>
</feature>
<keyword evidence="8 9" id="KW-0472">Membrane</keyword>
<accession>A0A8D2N6J3</accession>
<dbReference type="CDD" id="cd00922">
    <property type="entry name" value="Cyt_c_Oxidase_IV"/>
    <property type="match status" value="1"/>
</dbReference>
<dbReference type="InterPro" id="IPR013288">
    <property type="entry name" value="Cyt_c_oxidase_su4"/>
</dbReference>
<evidence type="ECO:0000256" key="8">
    <source>
        <dbReference type="ARBA" id="ARBA00023136"/>
    </source>
</evidence>
<reference evidence="10" key="2">
    <citation type="submission" date="2025-09" db="UniProtKB">
        <authorList>
            <consortium name="Ensembl"/>
        </authorList>
    </citation>
    <scope>IDENTIFICATION</scope>
</reference>
<evidence type="ECO:0000256" key="4">
    <source>
        <dbReference type="ARBA" id="ARBA00022692"/>
    </source>
</evidence>
<comment type="function">
    <text evidence="9">Component of the cytochrome c oxidase, the last enzyme in the mitochondrial electron transport chain which drives oxidative phosphorylation.</text>
</comment>
<evidence type="ECO:0000256" key="9">
    <source>
        <dbReference type="RuleBase" id="RU367145"/>
    </source>
</evidence>
<organism evidence="10 11">
    <name type="scientific">Zonotrichia albicollis</name>
    <name type="common">White-throated sparrow</name>
    <name type="synonym">Fringilla albicollis</name>
    <dbReference type="NCBI Taxonomy" id="44394"/>
    <lineage>
        <taxon>Eukaryota</taxon>
        <taxon>Metazoa</taxon>
        <taxon>Chordata</taxon>
        <taxon>Craniata</taxon>
        <taxon>Vertebrata</taxon>
        <taxon>Euteleostomi</taxon>
        <taxon>Archelosauria</taxon>
        <taxon>Archosauria</taxon>
        <taxon>Dinosauria</taxon>
        <taxon>Saurischia</taxon>
        <taxon>Theropoda</taxon>
        <taxon>Coelurosauria</taxon>
        <taxon>Aves</taxon>
        <taxon>Neognathae</taxon>
        <taxon>Neoaves</taxon>
        <taxon>Telluraves</taxon>
        <taxon>Australaves</taxon>
        <taxon>Passeriformes</taxon>
        <taxon>Passerellidae</taxon>
        <taxon>Zonotrichia</taxon>
    </lineage>
</organism>
<reference evidence="10" key="1">
    <citation type="submission" date="2025-08" db="UniProtKB">
        <authorList>
            <consortium name="Ensembl"/>
        </authorList>
    </citation>
    <scope>IDENTIFICATION</scope>
</reference>
<keyword evidence="7 9" id="KW-0496">Mitochondrion</keyword>
<keyword evidence="5 9" id="KW-0999">Mitochondrion inner membrane</keyword>
<dbReference type="GO" id="GO:0006123">
    <property type="term" value="P:mitochondrial electron transport, cytochrome c to oxygen"/>
    <property type="evidence" value="ECO:0007669"/>
    <property type="project" value="InterPro"/>
</dbReference>
<dbReference type="Pfam" id="PF02936">
    <property type="entry name" value="COX4"/>
    <property type="match status" value="1"/>
</dbReference>
<comment type="subunit">
    <text evidence="9">Component of the cytochrome c oxidase (complex IV, CIV), a multisubunit enzyme composed of 14 subunits.</text>
</comment>
<gene>
    <name evidence="10" type="primary">LOC102060827</name>
</gene>
<comment type="pathway">
    <text evidence="2 9">Energy metabolism; oxidative phosphorylation.</text>
</comment>
<dbReference type="InterPro" id="IPR004203">
    <property type="entry name" value="Cyt_c_oxidase_su4_fam"/>
</dbReference>
<dbReference type="Gene3D" id="1.10.442.10">
    <property type="entry name" value="Cytochrome c oxidase subunit IV"/>
    <property type="match status" value="1"/>
</dbReference>
<sequence>SVAAEPETFLLELLVLGSFGVSNHTGNWRGGRRTPMYRIKFNESYAEMKKGTNEWKTILGGVLFFLGLTGVILIWQKHFMYGAVPHTFSDEWVSAQTKRMLDMRVNPVQGITAQWDFDKNEWKK</sequence>
<keyword evidence="4 9" id="KW-0812">Transmembrane</keyword>
<dbReference type="GO" id="GO:0005743">
    <property type="term" value="C:mitochondrial inner membrane"/>
    <property type="evidence" value="ECO:0007669"/>
    <property type="project" value="UniProtKB-SubCell"/>
</dbReference>
<evidence type="ECO:0000256" key="3">
    <source>
        <dbReference type="ARBA" id="ARBA00008135"/>
    </source>
</evidence>
<evidence type="ECO:0000256" key="6">
    <source>
        <dbReference type="ARBA" id="ARBA00022989"/>
    </source>
</evidence>
<evidence type="ECO:0000256" key="1">
    <source>
        <dbReference type="ARBA" id="ARBA00004434"/>
    </source>
</evidence>
<dbReference type="InterPro" id="IPR036639">
    <property type="entry name" value="Cyt_c_oxidase_su4_sf"/>
</dbReference>
<dbReference type="SUPFAM" id="SSF81406">
    <property type="entry name" value="Mitochondrial cytochrome c oxidase subunit IV"/>
    <property type="match status" value="1"/>
</dbReference>
<proteinExistence type="inferred from homology"/>
<dbReference type="GO" id="GO:0045277">
    <property type="term" value="C:respiratory chain complex IV"/>
    <property type="evidence" value="ECO:0007669"/>
    <property type="project" value="InterPro"/>
</dbReference>
<keyword evidence="11" id="KW-1185">Reference proteome</keyword>
<dbReference type="Proteomes" id="UP000694413">
    <property type="component" value="Unassembled WGS sequence"/>
</dbReference>
<comment type="similarity">
    <text evidence="3 9">Belongs to the cytochrome c oxidase IV family.</text>
</comment>
<dbReference type="FunFam" id="1.10.442.10:FF:000001">
    <property type="entry name" value="Cytochrome c oxidase subunit 4 isoform 1"/>
    <property type="match status" value="1"/>
</dbReference>
<comment type="subcellular location">
    <subcellularLocation>
        <location evidence="1 9">Mitochondrion inner membrane</location>
        <topology evidence="1 9">Single-pass membrane protein</topology>
    </subcellularLocation>
</comment>
<evidence type="ECO:0000313" key="10">
    <source>
        <dbReference type="Ensembl" id="ENSZALP00000017138.1"/>
    </source>
</evidence>
<evidence type="ECO:0000256" key="7">
    <source>
        <dbReference type="ARBA" id="ARBA00023128"/>
    </source>
</evidence>
<dbReference type="AlphaFoldDB" id="A0A8D2N6J3"/>
<keyword evidence="6 9" id="KW-1133">Transmembrane helix</keyword>
<protein>
    <recommendedName>
        <fullName evidence="9">Cytochrome c oxidase subunit 4</fullName>
    </recommendedName>
</protein>
<evidence type="ECO:0000256" key="5">
    <source>
        <dbReference type="ARBA" id="ARBA00022792"/>
    </source>
</evidence>
<dbReference type="PANTHER" id="PTHR10707">
    <property type="entry name" value="CYTOCHROME C OXIDASE SUBUNIT IV"/>
    <property type="match status" value="1"/>
</dbReference>
<name>A0A8D2N6J3_ZONAL</name>
<evidence type="ECO:0000313" key="11">
    <source>
        <dbReference type="Proteomes" id="UP000694413"/>
    </source>
</evidence>
<dbReference type="UniPathway" id="UPA00705"/>
<dbReference type="Ensembl" id="ENSZALT00000022883.1">
    <property type="protein sequence ID" value="ENSZALP00000017138.1"/>
    <property type="gene ID" value="ENSZALG00000013898.1"/>
</dbReference>
<dbReference type="PANTHER" id="PTHR10707:SF12">
    <property type="entry name" value="CYTOCHROME C OXIDASE SUBUNIT 4 ISOFORM 1, MITOCHONDRIAL"/>
    <property type="match status" value="1"/>
</dbReference>
<evidence type="ECO:0000256" key="2">
    <source>
        <dbReference type="ARBA" id="ARBA00004673"/>
    </source>
</evidence>